<organism evidence="3 4">
    <name type="scientific">Nostocoides veronense</name>
    <dbReference type="NCBI Taxonomy" id="330836"/>
    <lineage>
        <taxon>Bacteria</taxon>
        <taxon>Bacillati</taxon>
        <taxon>Actinomycetota</taxon>
        <taxon>Actinomycetes</taxon>
        <taxon>Micrococcales</taxon>
        <taxon>Intrasporangiaceae</taxon>
        <taxon>Nostocoides</taxon>
    </lineage>
</organism>
<dbReference type="InterPro" id="IPR000073">
    <property type="entry name" value="AB_hydrolase_1"/>
</dbReference>
<reference evidence="3 4" key="1">
    <citation type="journal article" date="2019" name="Int. J. Syst. Evol. Microbiol.">
        <title>The Global Catalogue of Microorganisms (GCM) 10K type strain sequencing project: providing services to taxonomists for standard genome sequencing and annotation.</title>
        <authorList>
            <consortium name="The Broad Institute Genomics Platform"/>
            <consortium name="The Broad Institute Genome Sequencing Center for Infectious Disease"/>
            <person name="Wu L."/>
            <person name="Ma J."/>
        </authorList>
    </citation>
    <scope>NUCLEOTIDE SEQUENCE [LARGE SCALE GENOMIC DNA]</scope>
    <source>
        <strain evidence="3 4">JCM 15592</strain>
    </source>
</reference>
<gene>
    <name evidence="3" type="ORF">GCM10009811_14120</name>
</gene>
<keyword evidence="4" id="KW-1185">Reference proteome</keyword>
<sequence length="251" mass="26906">MSIPHRTVGHGPKTVFILHGWFGSADGWGTFPEYLDPDIATWVFTDNRGYGARMAEAGDFTLDEVADDLLALADELGAQTFSLVGHSMGGAEVLRVLAKAPDRVDRLIAVTPVGASPTPLDDAGKDLFFGAPDDDGRRFGIVDFTTGNRLAPQFVQSIVDWSRAHSTVDGFRGAVEAWANADFLDEITGNETPMLVIPGEHDPALGVATVSQTYVPNFPNANVEVMGNAGHYPMFETPVALATMINRFIAG</sequence>
<dbReference type="Pfam" id="PF00561">
    <property type="entry name" value="Abhydrolase_1"/>
    <property type="match status" value="1"/>
</dbReference>
<dbReference type="PANTHER" id="PTHR43798">
    <property type="entry name" value="MONOACYLGLYCEROL LIPASE"/>
    <property type="match status" value="1"/>
</dbReference>
<evidence type="ECO:0000313" key="4">
    <source>
        <dbReference type="Proteomes" id="UP001499938"/>
    </source>
</evidence>
<accession>A0ABN2LJ73</accession>
<dbReference type="InterPro" id="IPR029058">
    <property type="entry name" value="AB_hydrolase_fold"/>
</dbReference>
<dbReference type="EMBL" id="BAAAPO010000023">
    <property type="protein sequence ID" value="GAA1790427.1"/>
    <property type="molecule type" value="Genomic_DNA"/>
</dbReference>
<dbReference type="RefSeq" id="WP_344082934.1">
    <property type="nucleotide sequence ID" value="NZ_BAAAPO010000023.1"/>
</dbReference>
<dbReference type="Proteomes" id="UP001499938">
    <property type="component" value="Unassembled WGS sequence"/>
</dbReference>
<evidence type="ECO:0000313" key="3">
    <source>
        <dbReference type="EMBL" id="GAA1790427.1"/>
    </source>
</evidence>
<protein>
    <submittedName>
        <fullName evidence="3">Alpha/beta hydrolase</fullName>
    </submittedName>
</protein>
<proteinExistence type="predicted"/>
<dbReference type="InterPro" id="IPR050266">
    <property type="entry name" value="AB_hydrolase_sf"/>
</dbReference>
<evidence type="ECO:0000256" key="1">
    <source>
        <dbReference type="ARBA" id="ARBA00022801"/>
    </source>
</evidence>
<dbReference type="GO" id="GO:0016787">
    <property type="term" value="F:hydrolase activity"/>
    <property type="evidence" value="ECO:0007669"/>
    <property type="project" value="UniProtKB-KW"/>
</dbReference>
<keyword evidence="1 3" id="KW-0378">Hydrolase</keyword>
<evidence type="ECO:0000259" key="2">
    <source>
        <dbReference type="Pfam" id="PF00561"/>
    </source>
</evidence>
<feature type="domain" description="AB hydrolase-1" evidence="2">
    <location>
        <begin position="14"/>
        <end position="237"/>
    </location>
</feature>
<dbReference type="PANTHER" id="PTHR43798:SF31">
    <property type="entry name" value="AB HYDROLASE SUPERFAMILY PROTEIN YCLE"/>
    <property type="match status" value="1"/>
</dbReference>
<dbReference type="PRINTS" id="PR00111">
    <property type="entry name" value="ABHYDROLASE"/>
</dbReference>
<dbReference type="Gene3D" id="3.40.50.1820">
    <property type="entry name" value="alpha/beta hydrolase"/>
    <property type="match status" value="1"/>
</dbReference>
<name>A0ABN2LJ73_9MICO</name>
<dbReference type="SUPFAM" id="SSF53474">
    <property type="entry name" value="alpha/beta-Hydrolases"/>
    <property type="match status" value="1"/>
</dbReference>
<comment type="caution">
    <text evidence="3">The sequence shown here is derived from an EMBL/GenBank/DDBJ whole genome shotgun (WGS) entry which is preliminary data.</text>
</comment>